<feature type="non-terminal residue" evidence="3">
    <location>
        <position position="1"/>
    </location>
</feature>
<dbReference type="Pfam" id="PF00024">
    <property type="entry name" value="PAN_1"/>
    <property type="match status" value="1"/>
</dbReference>
<proteinExistence type="predicted"/>
<protein>
    <recommendedName>
        <fullName evidence="2">Apple domain-containing protein</fullName>
    </recommendedName>
</protein>
<dbReference type="Proteomes" id="UP001189429">
    <property type="component" value="Unassembled WGS sequence"/>
</dbReference>
<name>A0ABN9W9G6_9DINO</name>
<evidence type="ECO:0000313" key="3">
    <source>
        <dbReference type="EMBL" id="CAK0882823.1"/>
    </source>
</evidence>
<feature type="domain" description="Apple" evidence="2">
    <location>
        <begin position="57"/>
        <end position="99"/>
    </location>
</feature>
<organism evidence="3 4">
    <name type="scientific">Prorocentrum cordatum</name>
    <dbReference type="NCBI Taxonomy" id="2364126"/>
    <lineage>
        <taxon>Eukaryota</taxon>
        <taxon>Sar</taxon>
        <taxon>Alveolata</taxon>
        <taxon>Dinophyceae</taxon>
        <taxon>Prorocentrales</taxon>
        <taxon>Prorocentraceae</taxon>
        <taxon>Prorocentrum</taxon>
    </lineage>
</organism>
<evidence type="ECO:0000259" key="2">
    <source>
        <dbReference type="Pfam" id="PF00024"/>
    </source>
</evidence>
<evidence type="ECO:0000313" key="4">
    <source>
        <dbReference type="Proteomes" id="UP001189429"/>
    </source>
</evidence>
<evidence type="ECO:0000256" key="1">
    <source>
        <dbReference type="SAM" id="SignalP"/>
    </source>
</evidence>
<feature type="chain" id="PRO_5047396235" description="Apple domain-containing protein" evidence="1">
    <location>
        <begin position="20"/>
        <end position="125"/>
    </location>
</feature>
<comment type="caution">
    <text evidence="3">The sequence shown here is derived from an EMBL/GenBank/DDBJ whole genome shotgun (WGS) entry which is preliminary data.</text>
</comment>
<reference evidence="3" key="1">
    <citation type="submission" date="2023-10" db="EMBL/GenBank/DDBJ databases">
        <authorList>
            <person name="Chen Y."/>
            <person name="Shah S."/>
            <person name="Dougan E. K."/>
            <person name="Thang M."/>
            <person name="Chan C."/>
        </authorList>
    </citation>
    <scope>NUCLEOTIDE SEQUENCE [LARGE SCALE GENOMIC DNA]</scope>
</reference>
<keyword evidence="4" id="KW-1185">Reference proteome</keyword>
<sequence>AAALAASVVAAVCAAATLAMVRQIGSDAGSDGTPPGRQWPRVEVVAEECTDWASVLVASVGGVESLEVCRQRCVGTPACAVVRYMPLDQGCRVGPQDAGLAPGACEMYEARPRARAAHHAWSFST</sequence>
<accession>A0ABN9W9G6</accession>
<dbReference type="InterPro" id="IPR003609">
    <property type="entry name" value="Pan_app"/>
</dbReference>
<dbReference type="EMBL" id="CAUYUJ010018345">
    <property type="protein sequence ID" value="CAK0882823.1"/>
    <property type="molecule type" value="Genomic_DNA"/>
</dbReference>
<gene>
    <name evidence="3" type="ORF">PCOR1329_LOCUS65237</name>
</gene>
<keyword evidence="1" id="KW-0732">Signal</keyword>
<feature type="signal peptide" evidence="1">
    <location>
        <begin position="1"/>
        <end position="19"/>
    </location>
</feature>